<organism evidence="3 4">
    <name type="scientific">Mesorhizobium temperatum</name>
    <dbReference type="NCBI Taxonomy" id="241416"/>
    <lineage>
        <taxon>Bacteria</taxon>
        <taxon>Pseudomonadati</taxon>
        <taxon>Pseudomonadota</taxon>
        <taxon>Alphaproteobacteria</taxon>
        <taxon>Hyphomicrobiales</taxon>
        <taxon>Phyllobacteriaceae</taxon>
        <taxon>Mesorhizobium</taxon>
    </lineage>
</organism>
<evidence type="ECO:0000259" key="1">
    <source>
        <dbReference type="Pfam" id="PF03235"/>
    </source>
</evidence>
<reference evidence="3 4" key="1">
    <citation type="submission" date="2017-08" db="EMBL/GenBank/DDBJ databases">
        <title>Mesorhizobium wenxinae sp. nov., a novel rhizobial species isolated from root nodules of chickpea (Cicer arietinum L.).</title>
        <authorList>
            <person name="Zhang J."/>
        </authorList>
    </citation>
    <scope>NUCLEOTIDE SEQUENCE [LARGE SCALE GENOMIC DNA]</scope>
    <source>
        <strain evidence="3 4">SDW018</strain>
    </source>
</reference>
<dbReference type="AlphaFoldDB" id="A0A271LW50"/>
<comment type="caution">
    <text evidence="3">The sequence shown here is derived from an EMBL/GenBank/DDBJ whole genome shotgun (WGS) entry which is preliminary data.</text>
</comment>
<dbReference type="Pfam" id="PF07510">
    <property type="entry name" value="GmrSD_C"/>
    <property type="match status" value="1"/>
</dbReference>
<dbReference type="OrthoDB" id="9798761at2"/>
<dbReference type="PANTHER" id="PTHR35149">
    <property type="entry name" value="SLL5132 PROTEIN"/>
    <property type="match status" value="1"/>
</dbReference>
<name>A0A271LW50_9HYPH</name>
<proteinExistence type="predicted"/>
<evidence type="ECO:0008006" key="5">
    <source>
        <dbReference type="Google" id="ProtNLM"/>
    </source>
</evidence>
<feature type="domain" description="GmrSD restriction endonucleases C-terminal" evidence="2">
    <location>
        <begin position="462"/>
        <end position="605"/>
    </location>
</feature>
<feature type="domain" description="GmrSD restriction endonucleases N-terminal" evidence="1">
    <location>
        <begin position="13"/>
        <end position="232"/>
    </location>
</feature>
<sequence>MDIAPDKQNIDRVFSNTTYHIDFYQRDYKWTDEPVRRLIDDIFYAFEETYKEHVVLDPGPEIIVAKYPWYYLNTYVTNTIDGRVYVVDGQQRLTTLTLILIKLHHMAVSFQSDLADWIKGKIAGQDGFKKRFWMNHERHLEALKALFEDKDQIPTDSGLTAVNMLDNYNIIADALDERLTDKHKLETFVFYFLHRLVLINLSVEQTDVPMVFEVINDRGVRLRPYEILKGKLLGQIEKIELDAQDFNGLWERCVRSVNRFKPDEIDTFFTYFLKAKFADTRKLAQRFDNEYHREMFKKDMNDALGLDHDAVRVKKFLSEDFRYYTSLYAKIWNYAGVRKPAQEHVYFNRLNEMDSQFLLILSACTVDDPEEEEKIRLVSYHLDRLFTLLRLQRAYDSNEFNDAVYEISKLLRGENASAIPVAFDQQLLKLLSLRRGLPVSDPFEYSQFKNTSVTDVPTRFTRYFFARVDDFMAREMKVGPKHTIDELVTKTGSKGGFHIEHIVSNNAANLALYDNNAERFEVDRNRLGGVLLLKGKDNISSNNEAYAQKLKSYAGTLYWNETLRDDTYKSKLDFKTMMTGHKLKFEACRSFGPAEVEKRQKLLFDMISIVWAPAS</sequence>
<evidence type="ECO:0000259" key="2">
    <source>
        <dbReference type="Pfam" id="PF07510"/>
    </source>
</evidence>
<dbReference type="InterPro" id="IPR004919">
    <property type="entry name" value="GmrSD_N"/>
</dbReference>
<accession>A0A271LW50</accession>
<protein>
    <recommendedName>
        <fullName evidence="5">DUF262 domain-containing protein</fullName>
    </recommendedName>
</protein>
<dbReference type="EMBL" id="NPKJ01000015">
    <property type="protein sequence ID" value="PAQ11726.1"/>
    <property type="molecule type" value="Genomic_DNA"/>
</dbReference>
<evidence type="ECO:0000313" key="3">
    <source>
        <dbReference type="EMBL" id="PAQ11726.1"/>
    </source>
</evidence>
<evidence type="ECO:0000313" key="4">
    <source>
        <dbReference type="Proteomes" id="UP000216442"/>
    </source>
</evidence>
<dbReference type="PANTHER" id="PTHR35149:SF1">
    <property type="entry name" value="DUF5655 DOMAIN-CONTAINING PROTEIN"/>
    <property type="match status" value="1"/>
</dbReference>
<keyword evidence="4" id="KW-1185">Reference proteome</keyword>
<dbReference type="Pfam" id="PF03235">
    <property type="entry name" value="GmrSD_N"/>
    <property type="match status" value="1"/>
</dbReference>
<gene>
    <name evidence="3" type="ORF">CIT26_03420</name>
</gene>
<dbReference type="InterPro" id="IPR011089">
    <property type="entry name" value="GmrSD_C"/>
</dbReference>
<dbReference type="Proteomes" id="UP000216442">
    <property type="component" value="Unassembled WGS sequence"/>
</dbReference>
<dbReference type="RefSeq" id="WP_095491249.1">
    <property type="nucleotide sequence ID" value="NZ_NPKJ01000015.1"/>
</dbReference>